<dbReference type="Proteomes" id="UP000267821">
    <property type="component" value="Unassembled WGS sequence"/>
</dbReference>
<evidence type="ECO:0000313" key="2">
    <source>
        <dbReference type="Proteomes" id="UP000267821"/>
    </source>
</evidence>
<dbReference type="EMBL" id="ML121531">
    <property type="protein sequence ID" value="RPB27386.1"/>
    <property type="molecule type" value="Genomic_DNA"/>
</dbReference>
<evidence type="ECO:0000313" key="1">
    <source>
        <dbReference type="EMBL" id="RPB27386.1"/>
    </source>
</evidence>
<accession>A0A3N4LWW2</accession>
<organism evidence="1 2">
    <name type="scientific">Terfezia boudieri ATCC MYA-4762</name>
    <dbReference type="NCBI Taxonomy" id="1051890"/>
    <lineage>
        <taxon>Eukaryota</taxon>
        <taxon>Fungi</taxon>
        <taxon>Dikarya</taxon>
        <taxon>Ascomycota</taxon>
        <taxon>Pezizomycotina</taxon>
        <taxon>Pezizomycetes</taxon>
        <taxon>Pezizales</taxon>
        <taxon>Pezizaceae</taxon>
        <taxon>Terfezia</taxon>
    </lineage>
</organism>
<name>A0A3N4LWW2_9PEZI</name>
<protein>
    <submittedName>
        <fullName evidence="1">Uncharacterized protein</fullName>
    </submittedName>
</protein>
<dbReference type="InParanoid" id="A0A3N4LWW2"/>
<gene>
    <name evidence="1" type="ORF">L211DRAFT_538124</name>
</gene>
<sequence length="172" mass="19520">MQRLYFCTCRACHTFVATYYGITMYIGQQRGCVAVCCFCLPIGIRQFYEYLSHTNSSTRSHLCIMMAPCTLTLSNSHTVLTYSLGIRSPLPKQKRERPTLFLLFVSQPIKEYVCNGDYDTNMAAIPAGLGMSKLLVIRVEGESKGKPKRGWDEGFVIRSIYVVEWLLLKVHG</sequence>
<keyword evidence="2" id="KW-1185">Reference proteome</keyword>
<proteinExistence type="predicted"/>
<dbReference type="AlphaFoldDB" id="A0A3N4LWW2"/>
<reference evidence="1 2" key="1">
    <citation type="journal article" date="2018" name="Nat. Ecol. Evol.">
        <title>Pezizomycetes genomes reveal the molecular basis of ectomycorrhizal truffle lifestyle.</title>
        <authorList>
            <person name="Murat C."/>
            <person name="Payen T."/>
            <person name="Noel B."/>
            <person name="Kuo A."/>
            <person name="Morin E."/>
            <person name="Chen J."/>
            <person name="Kohler A."/>
            <person name="Krizsan K."/>
            <person name="Balestrini R."/>
            <person name="Da Silva C."/>
            <person name="Montanini B."/>
            <person name="Hainaut M."/>
            <person name="Levati E."/>
            <person name="Barry K.W."/>
            <person name="Belfiori B."/>
            <person name="Cichocki N."/>
            <person name="Clum A."/>
            <person name="Dockter R.B."/>
            <person name="Fauchery L."/>
            <person name="Guy J."/>
            <person name="Iotti M."/>
            <person name="Le Tacon F."/>
            <person name="Lindquist E.A."/>
            <person name="Lipzen A."/>
            <person name="Malagnac F."/>
            <person name="Mello A."/>
            <person name="Molinier V."/>
            <person name="Miyauchi S."/>
            <person name="Poulain J."/>
            <person name="Riccioni C."/>
            <person name="Rubini A."/>
            <person name="Sitrit Y."/>
            <person name="Splivallo R."/>
            <person name="Traeger S."/>
            <person name="Wang M."/>
            <person name="Zifcakova L."/>
            <person name="Wipf D."/>
            <person name="Zambonelli A."/>
            <person name="Paolocci F."/>
            <person name="Nowrousian M."/>
            <person name="Ottonello S."/>
            <person name="Baldrian P."/>
            <person name="Spatafora J.W."/>
            <person name="Henrissat B."/>
            <person name="Nagy L.G."/>
            <person name="Aury J.M."/>
            <person name="Wincker P."/>
            <person name="Grigoriev I.V."/>
            <person name="Bonfante P."/>
            <person name="Martin F.M."/>
        </authorList>
    </citation>
    <scope>NUCLEOTIDE SEQUENCE [LARGE SCALE GENOMIC DNA]</scope>
    <source>
        <strain evidence="1 2">ATCC MYA-4762</strain>
    </source>
</reference>